<gene>
    <name evidence="1" type="ORF">ASZ90_013769</name>
</gene>
<dbReference type="NCBIfam" id="NF003324">
    <property type="entry name" value="PRK04334.1-4"/>
    <property type="match status" value="1"/>
</dbReference>
<proteinExistence type="inferred from homology"/>
<accession>A0A0W8F6P4</accession>
<dbReference type="InterPro" id="IPR007183">
    <property type="entry name" value="UPF0280"/>
</dbReference>
<dbReference type="InterPro" id="IPR037456">
    <property type="entry name" value="MA1715-like"/>
</dbReference>
<dbReference type="Gene3D" id="3.10.520.10">
    <property type="entry name" value="ApbE-like domains"/>
    <property type="match status" value="1"/>
</dbReference>
<name>A0A0W8F6P4_9ZZZZ</name>
<protein>
    <submittedName>
        <fullName evidence="1">Uncharacterized protein</fullName>
    </submittedName>
</protein>
<dbReference type="PIRSF" id="PIRSF006421">
    <property type="entry name" value="UCP006421"/>
    <property type="match status" value="1"/>
</dbReference>
<dbReference type="AlphaFoldDB" id="A0A0W8F6P4"/>
<organism evidence="1">
    <name type="scientific">hydrocarbon metagenome</name>
    <dbReference type="NCBI Taxonomy" id="938273"/>
    <lineage>
        <taxon>unclassified sequences</taxon>
        <taxon>metagenomes</taxon>
        <taxon>ecological metagenomes</taxon>
    </lineage>
</organism>
<sequence>MSAAKAIGSGAMTEILHEHFRLKETIVTISAREKEHMDAARASIAEQRCYLEEFIENDPFFRITLEPYDLQANDAPDIVKQMIESSAIIGVGPMACVAGAIAGFAVQAMIDDGATYAIVDNGGDVCILNDRPILVGIYAGSSSIRDLAFQIPARNKPFGICTSSGTVGPSISFGCADAATVIADNLALADAAATALGNSVQSTGSLKECFSAIERPGITGALVIRGQEMALWGELPPLLRAHVSEERITKG</sequence>
<dbReference type="SUPFAM" id="SSF143631">
    <property type="entry name" value="ApbE-like"/>
    <property type="match status" value="1"/>
</dbReference>
<dbReference type="HAMAP" id="MF_01079">
    <property type="entry name" value="UPF0280"/>
    <property type="match status" value="1"/>
</dbReference>
<reference evidence="1" key="1">
    <citation type="journal article" date="2015" name="Proc. Natl. Acad. Sci. U.S.A.">
        <title>Networks of energetic and metabolic interactions define dynamics in microbial communities.</title>
        <authorList>
            <person name="Embree M."/>
            <person name="Liu J.K."/>
            <person name="Al-Bassam M.M."/>
            <person name="Zengler K."/>
        </authorList>
    </citation>
    <scope>NUCLEOTIDE SEQUENCE</scope>
</reference>
<dbReference type="EMBL" id="LNQE01001490">
    <property type="protein sequence ID" value="KUG16550.1"/>
    <property type="molecule type" value="Genomic_DNA"/>
</dbReference>
<comment type="caution">
    <text evidence="1">The sequence shown here is derived from an EMBL/GenBank/DDBJ whole genome shotgun (WGS) entry which is preliminary data.</text>
</comment>
<dbReference type="InterPro" id="IPR003374">
    <property type="entry name" value="ApbE-like_sf"/>
</dbReference>
<evidence type="ECO:0000313" key="1">
    <source>
        <dbReference type="EMBL" id="KUG16550.1"/>
    </source>
</evidence>